<organism evidence="5 6">
    <name type="scientific">Coffea canephora</name>
    <name type="common">Robusta coffee</name>
    <dbReference type="NCBI Taxonomy" id="49390"/>
    <lineage>
        <taxon>Eukaryota</taxon>
        <taxon>Viridiplantae</taxon>
        <taxon>Streptophyta</taxon>
        <taxon>Embryophyta</taxon>
        <taxon>Tracheophyta</taxon>
        <taxon>Spermatophyta</taxon>
        <taxon>Magnoliopsida</taxon>
        <taxon>eudicotyledons</taxon>
        <taxon>Gunneridae</taxon>
        <taxon>Pentapetalae</taxon>
        <taxon>asterids</taxon>
        <taxon>lamiids</taxon>
        <taxon>Gentianales</taxon>
        <taxon>Rubiaceae</taxon>
        <taxon>Ixoroideae</taxon>
        <taxon>Gardenieae complex</taxon>
        <taxon>Bertiereae - Coffeeae clade</taxon>
        <taxon>Coffeeae</taxon>
        <taxon>Coffea</taxon>
    </lineage>
</organism>
<evidence type="ECO:0000256" key="4">
    <source>
        <dbReference type="SAM" id="SignalP"/>
    </source>
</evidence>
<feature type="signal peptide" evidence="4">
    <location>
        <begin position="1"/>
        <end position="28"/>
    </location>
</feature>
<dbReference type="PANTHER" id="PTHR33599">
    <property type="entry name" value="PROTEIN IDA-LIKE 5"/>
    <property type="match status" value="1"/>
</dbReference>
<dbReference type="GO" id="GO:0010227">
    <property type="term" value="P:floral organ abscission"/>
    <property type="evidence" value="ECO:0007669"/>
    <property type="project" value="InterPro"/>
</dbReference>
<evidence type="ECO:0000313" key="6">
    <source>
        <dbReference type="Proteomes" id="UP000295252"/>
    </source>
</evidence>
<dbReference type="PhylomeDB" id="A0A068UAW0"/>
<dbReference type="OrthoDB" id="1935957at2759"/>
<name>A0A068UAW0_COFCA</name>
<keyword evidence="2" id="KW-0964">Secreted</keyword>
<dbReference type="GO" id="GO:0005576">
    <property type="term" value="C:extracellular region"/>
    <property type="evidence" value="ECO:0007669"/>
    <property type="project" value="UniProtKB-SubCell"/>
</dbReference>
<proteinExistence type="predicted"/>
<evidence type="ECO:0008006" key="7">
    <source>
        <dbReference type="Google" id="ProtNLM"/>
    </source>
</evidence>
<dbReference type="Gramene" id="CDP04758">
    <property type="protein sequence ID" value="CDP04758"/>
    <property type="gene ID" value="GSCOC_T00018847001"/>
</dbReference>
<dbReference type="Proteomes" id="UP000295252">
    <property type="component" value="Chromosome IX"/>
</dbReference>
<sequence>MTHCRRPLIQLLWLVVLIFFSIIGHSQGSRSTNAFKLNPKSQNSGHFFNSLPKRFPIPASGPSRKHNEIGLQSWRYP</sequence>
<dbReference type="PANTHER" id="PTHR33599:SF15">
    <property type="entry name" value="PROTEIN IDA-LIKE 2"/>
    <property type="match status" value="1"/>
</dbReference>
<dbReference type="InterPro" id="IPR039639">
    <property type="entry name" value="IDA-like"/>
</dbReference>
<protein>
    <recommendedName>
        <fullName evidence="7">Protein IDA-LIKE 2</fullName>
    </recommendedName>
</protein>
<dbReference type="AlphaFoldDB" id="A0A068UAW0"/>
<dbReference type="EMBL" id="HG739097">
    <property type="protein sequence ID" value="CDP04758.1"/>
    <property type="molecule type" value="Genomic_DNA"/>
</dbReference>
<evidence type="ECO:0000256" key="2">
    <source>
        <dbReference type="ARBA" id="ARBA00022525"/>
    </source>
</evidence>
<reference evidence="6" key="1">
    <citation type="journal article" date="2014" name="Science">
        <title>The coffee genome provides insight into the convergent evolution of caffeine biosynthesis.</title>
        <authorList>
            <person name="Denoeud F."/>
            <person name="Carretero-Paulet L."/>
            <person name="Dereeper A."/>
            <person name="Droc G."/>
            <person name="Guyot R."/>
            <person name="Pietrella M."/>
            <person name="Zheng C."/>
            <person name="Alberti A."/>
            <person name="Anthony F."/>
            <person name="Aprea G."/>
            <person name="Aury J.M."/>
            <person name="Bento P."/>
            <person name="Bernard M."/>
            <person name="Bocs S."/>
            <person name="Campa C."/>
            <person name="Cenci A."/>
            <person name="Combes M.C."/>
            <person name="Crouzillat D."/>
            <person name="Da Silva C."/>
            <person name="Daddiego L."/>
            <person name="De Bellis F."/>
            <person name="Dussert S."/>
            <person name="Garsmeur O."/>
            <person name="Gayraud T."/>
            <person name="Guignon V."/>
            <person name="Jahn K."/>
            <person name="Jamilloux V."/>
            <person name="Joet T."/>
            <person name="Labadie K."/>
            <person name="Lan T."/>
            <person name="Leclercq J."/>
            <person name="Lepelley M."/>
            <person name="Leroy T."/>
            <person name="Li L.T."/>
            <person name="Librado P."/>
            <person name="Lopez L."/>
            <person name="Munoz A."/>
            <person name="Noel B."/>
            <person name="Pallavicini A."/>
            <person name="Perrotta G."/>
            <person name="Poncet V."/>
            <person name="Pot D."/>
            <person name="Priyono X."/>
            <person name="Rigoreau M."/>
            <person name="Rouard M."/>
            <person name="Rozas J."/>
            <person name="Tranchant-Dubreuil C."/>
            <person name="VanBuren R."/>
            <person name="Zhang Q."/>
            <person name="Andrade A.C."/>
            <person name="Argout X."/>
            <person name="Bertrand B."/>
            <person name="de Kochko A."/>
            <person name="Graziosi G."/>
            <person name="Henry R.J."/>
            <person name="Jayarama X."/>
            <person name="Ming R."/>
            <person name="Nagai C."/>
            <person name="Rounsley S."/>
            <person name="Sankoff D."/>
            <person name="Giuliano G."/>
            <person name="Albert V.A."/>
            <person name="Wincker P."/>
            <person name="Lashermes P."/>
        </authorList>
    </citation>
    <scope>NUCLEOTIDE SEQUENCE [LARGE SCALE GENOMIC DNA]</scope>
    <source>
        <strain evidence="6">cv. DH200-94</strain>
    </source>
</reference>
<evidence type="ECO:0000256" key="1">
    <source>
        <dbReference type="ARBA" id="ARBA00004239"/>
    </source>
</evidence>
<comment type="subcellular location">
    <subcellularLocation>
        <location evidence="1">Secreted</location>
        <location evidence="1">Extracellular space</location>
    </subcellularLocation>
</comment>
<keyword evidence="3 4" id="KW-0732">Signal</keyword>
<evidence type="ECO:0000313" key="5">
    <source>
        <dbReference type="EMBL" id="CDP04758.1"/>
    </source>
</evidence>
<dbReference type="InParanoid" id="A0A068UAW0"/>
<accession>A0A068UAW0</accession>
<dbReference type="OMA" id="HCDASRF"/>
<feature type="chain" id="PRO_5001654707" description="Protein IDA-LIKE 2" evidence="4">
    <location>
        <begin position="29"/>
        <end position="77"/>
    </location>
</feature>
<keyword evidence="6" id="KW-1185">Reference proteome</keyword>
<evidence type="ECO:0000256" key="3">
    <source>
        <dbReference type="ARBA" id="ARBA00022729"/>
    </source>
</evidence>
<gene>
    <name evidence="5" type="ORF">GSCOC_T00018847001</name>
</gene>